<dbReference type="Proteomes" id="UP000586305">
    <property type="component" value="Unassembled WGS sequence"/>
</dbReference>
<dbReference type="EMBL" id="JABBPG010000002">
    <property type="protein sequence ID" value="NOU50245.1"/>
    <property type="molecule type" value="Genomic_DNA"/>
</dbReference>
<dbReference type="GO" id="GO:0016887">
    <property type="term" value="F:ATP hydrolysis activity"/>
    <property type="evidence" value="ECO:0007669"/>
    <property type="project" value="InterPro"/>
</dbReference>
<gene>
    <name evidence="2" type="ORF">HG263_06770</name>
</gene>
<dbReference type="SUPFAM" id="SSF52540">
    <property type="entry name" value="P-loop containing nucleoside triphosphate hydrolases"/>
    <property type="match status" value="1"/>
</dbReference>
<dbReference type="PANTHER" id="PTHR35894">
    <property type="entry name" value="GENERAL SECRETION PATHWAY PROTEIN A-RELATED"/>
    <property type="match status" value="1"/>
</dbReference>
<name>A0A849VB78_9GAMM</name>
<dbReference type="AlphaFoldDB" id="A0A849VB78"/>
<evidence type="ECO:0000313" key="2">
    <source>
        <dbReference type="EMBL" id="NOU50245.1"/>
    </source>
</evidence>
<dbReference type="RefSeq" id="WP_171625312.1">
    <property type="nucleotide sequence ID" value="NZ_JABBPG010000002.1"/>
</dbReference>
<dbReference type="InterPro" id="IPR049945">
    <property type="entry name" value="AAA_22"/>
</dbReference>
<dbReference type="InterPro" id="IPR052026">
    <property type="entry name" value="ExeA_AAA_ATPase_DNA-bind"/>
</dbReference>
<dbReference type="PANTHER" id="PTHR35894:SF5">
    <property type="entry name" value="MU-LIKE PROPHAGE FLUMU DNA TRANSPOSITION PROTEIN B"/>
    <property type="match status" value="1"/>
</dbReference>
<evidence type="ECO:0000259" key="1">
    <source>
        <dbReference type="Pfam" id="PF13401"/>
    </source>
</evidence>
<feature type="domain" description="ORC1/DEAH AAA+ ATPase" evidence="1">
    <location>
        <begin position="195"/>
        <end position="309"/>
    </location>
</feature>
<dbReference type="Pfam" id="PF13401">
    <property type="entry name" value="AAA_22"/>
    <property type="match status" value="1"/>
</dbReference>
<dbReference type="Gene3D" id="3.40.50.300">
    <property type="entry name" value="P-loop containing nucleotide triphosphate hydrolases"/>
    <property type="match status" value="1"/>
</dbReference>
<protein>
    <submittedName>
        <fullName evidence="2">AAA family ATPase</fullName>
    </submittedName>
</protein>
<sequence>MKFTPHYNELQQKQVAILNAEIELFDINPTEYCLGWPLDQVNTILKGESPINPKKVLDKLWQHFFGDFDAENFGTDSAISNTYSEDDKLVLARIKKRMQDKEFSGQGVTSSTLSSRLRKSPGMISQLLNGKYAANPSKYLHEVWAMLEPAGLDEQTEEPKQTSEKKPITIRYGEVPFVQTSVPNLIRMACEQARDRRRIAVFAGQAGIGKSKGIERYREDHNDVLSIEGDEETSSTQILEELAKQLGIPKTGSNSVRLKKIITALKDSERLIILDEADKCRPNALDPLRTISDRAFVGVVLVGNIRLIDKLQSEERYELISSRVCFWPSTVGELPVTDIKTLFCELTQNTLPIAEDSDKWWQWLHKRVEGNARMLVEGLLPHLLTHIRKNPSKKVDRLMVNSIFATVLNKPTI</sequence>
<organism evidence="2 3">
    <name type="scientific">Pseudoalteromonas caenipelagi</name>
    <dbReference type="NCBI Taxonomy" id="2726988"/>
    <lineage>
        <taxon>Bacteria</taxon>
        <taxon>Pseudomonadati</taxon>
        <taxon>Pseudomonadota</taxon>
        <taxon>Gammaproteobacteria</taxon>
        <taxon>Alteromonadales</taxon>
        <taxon>Pseudoalteromonadaceae</taxon>
        <taxon>Pseudoalteromonas</taxon>
    </lineage>
</organism>
<reference evidence="2 3" key="1">
    <citation type="submission" date="2020-04" db="EMBL/GenBank/DDBJ databases">
        <title>Pseudoalteromonas caenipelagi sp. nov., isolated from a tidal flat.</title>
        <authorList>
            <person name="Park S."/>
            <person name="Yoon J.-H."/>
        </authorList>
    </citation>
    <scope>NUCLEOTIDE SEQUENCE [LARGE SCALE GENOMIC DNA]</scope>
    <source>
        <strain evidence="2 3">JBTF-M23</strain>
    </source>
</reference>
<comment type="caution">
    <text evidence="2">The sequence shown here is derived from an EMBL/GenBank/DDBJ whole genome shotgun (WGS) entry which is preliminary data.</text>
</comment>
<accession>A0A849VB78</accession>
<proteinExistence type="predicted"/>
<evidence type="ECO:0000313" key="3">
    <source>
        <dbReference type="Proteomes" id="UP000586305"/>
    </source>
</evidence>
<keyword evidence="3" id="KW-1185">Reference proteome</keyword>
<dbReference type="InterPro" id="IPR027417">
    <property type="entry name" value="P-loop_NTPase"/>
</dbReference>